<organism evidence="2 3">
    <name type="scientific">Prosthecodimorpha hirschii</name>
    <dbReference type="NCBI Taxonomy" id="665126"/>
    <lineage>
        <taxon>Bacteria</taxon>
        <taxon>Pseudomonadati</taxon>
        <taxon>Pseudomonadota</taxon>
        <taxon>Alphaproteobacteria</taxon>
        <taxon>Hyphomicrobiales</taxon>
        <taxon>Ancalomicrobiaceae</taxon>
        <taxon>Prosthecodimorpha</taxon>
    </lineage>
</organism>
<dbReference type="Proteomes" id="UP000048984">
    <property type="component" value="Unassembled WGS sequence"/>
</dbReference>
<evidence type="ECO:0000313" key="3">
    <source>
        <dbReference type="Proteomes" id="UP000048984"/>
    </source>
</evidence>
<name>A0A0P6VZY5_9HYPH</name>
<keyword evidence="3" id="KW-1185">Reference proteome</keyword>
<proteinExistence type="predicted"/>
<protein>
    <submittedName>
        <fullName evidence="2">Uncharacterized protein</fullName>
    </submittedName>
</protein>
<dbReference type="EMBL" id="LJYW01000001">
    <property type="protein sequence ID" value="KPL51359.1"/>
    <property type="molecule type" value="Genomic_DNA"/>
</dbReference>
<sequence>MSHSFSGKLLYAALDVAEAGRVPVSVVTAIASKWPASGYRFESNHLRPDRLVMLDLSSLGSCRTFTDALPADFAQRLAALDKLDAPSGRFVPLNGGEAQAERARLNLPRYPALDFERPDPSPARQRDSLGRLAW</sequence>
<gene>
    <name evidence="2" type="ORF">ABB55_03230</name>
</gene>
<reference evidence="2 3" key="1">
    <citation type="submission" date="2015-09" db="EMBL/GenBank/DDBJ databases">
        <authorList>
            <person name="Jackson K.R."/>
            <person name="Lunt B.L."/>
            <person name="Fisher J.N.B."/>
            <person name="Gardner A.V."/>
            <person name="Bailey M.E."/>
            <person name="Deus L.M."/>
            <person name="Earl A.S."/>
            <person name="Gibby P.D."/>
            <person name="Hartmann K.A."/>
            <person name="Liu J.E."/>
            <person name="Manci A.M."/>
            <person name="Nielsen D.A."/>
            <person name="Solomon M.B."/>
            <person name="Breakwell D.P."/>
            <person name="Burnett S.H."/>
            <person name="Grose J.H."/>
        </authorList>
    </citation>
    <scope>NUCLEOTIDE SEQUENCE [LARGE SCALE GENOMIC DNA]</scope>
    <source>
        <strain evidence="2 3">16</strain>
    </source>
</reference>
<reference evidence="2 3" key="2">
    <citation type="submission" date="2015-10" db="EMBL/GenBank/DDBJ databases">
        <title>Draft Genome Sequence of Prosthecomicrobium hirschii ATCC 27832.</title>
        <authorList>
            <person name="Daniel J."/>
            <person name="Givan S.A."/>
            <person name="Brun Y.V."/>
            <person name="Brown P.J."/>
        </authorList>
    </citation>
    <scope>NUCLEOTIDE SEQUENCE [LARGE SCALE GENOMIC DNA]</scope>
    <source>
        <strain evidence="2 3">16</strain>
    </source>
</reference>
<dbReference type="STRING" id="665126.ABB55_03230"/>
<feature type="compositionally biased region" description="Basic and acidic residues" evidence="1">
    <location>
        <begin position="114"/>
        <end position="134"/>
    </location>
</feature>
<dbReference type="AlphaFoldDB" id="A0A0P6VZY5"/>
<feature type="region of interest" description="Disordered" evidence="1">
    <location>
        <begin position="111"/>
        <end position="134"/>
    </location>
</feature>
<comment type="caution">
    <text evidence="2">The sequence shown here is derived from an EMBL/GenBank/DDBJ whole genome shotgun (WGS) entry which is preliminary data.</text>
</comment>
<evidence type="ECO:0000313" key="2">
    <source>
        <dbReference type="EMBL" id="KPL51359.1"/>
    </source>
</evidence>
<dbReference type="RefSeq" id="WP_054357522.1">
    <property type="nucleotide sequence ID" value="NZ_LJYW01000001.1"/>
</dbReference>
<accession>A0A0P6VZY5</accession>
<evidence type="ECO:0000256" key="1">
    <source>
        <dbReference type="SAM" id="MobiDB-lite"/>
    </source>
</evidence>